<comment type="pathway">
    <text evidence="3 10">Carbohydrate metabolism; galactose metabolism.</text>
</comment>
<dbReference type="InterPro" id="IPR001509">
    <property type="entry name" value="Epimerase_deHydtase"/>
</dbReference>
<dbReference type="CDD" id="cd05247">
    <property type="entry name" value="UDP_G4E_1_SDR_e"/>
    <property type="match status" value="1"/>
</dbReference>
<evidence type="ECO:0000256" key="2">
    <source>
        <dbReference type="ARBA" id="ARBA00001911"/>
    </source>
</evidence>
<keyword evidence="13" id="KW-1185">Reference proteome</keyword>
<evidence type="ECO:0000256" key="9">
    <source>
        <dbReference type="ARBA" id="ARBA00023235"/>
    </source>
</evidence>
<reference evidence="12 13" key="1">
    <citation type="submission" date="2018-05" db="EMBL/GenBank/DDBJ databases">
        <title>Genomic Encyclopedia of Type Strains, Phase IV (KMG-IV): sequencing the most valuable type-strain genomes for metagenomic binning, comparative biology and taxonomic classification.</title>
        <authorList>
            <person name="Goeker M."/>
        </authorList>
    </citation>
    <scope>NUCLEOTIDE SEQUENCE [LARGE SCALE GENOMIC DNA]</scope>
    <source>
        <strain evidence="12 13">DSM 28556</strain>
    </source>
</reference>
<evidence type="ECO:0000259" key="11">
    <source>
        <dbReference type="Pfam" id="PF01370"/>
    </source>
</evidence>
<comment type="catalytic activity">
    <reaction evidence="1 10">
        <text>UDP-alpha-D-glucose = UDP-alpha-D-galactose</text>
        <dbReference type="Rhea" id="RHEA:22168"/>
        <dbReference type="ChEBI" id="CHEBI:58885"/>
        <dbReference type="ChEBI" id="CHEBI:66914"/>
        <dbReference type="EC" id="5.1.3.2"/>
    </reaction>
</comment>
<dbReference type="Pfam" id="PF01370">
    <property type="entry name" value="Epimerase"/>
    <property type="match status" value="1"/>
</dbReference>
<dbReference type="GO" id="GO:0005829">
    <property type="term" value="C:cytosol"/>
    <property type="evidence" value="ECO:0007669"/>
    <property type="project" value="TreeGrafter"/>
</dbReference>
<dbReference type="InterPro" id="IPR005886">
    <property type="entry name" value="UDP_G4E"/>
</dbReference>
<evidence type="ECO:0000313" key="12">
    <source>
        <dbReference type="EMBL" id="PXW80492.1"/>
    </source>
</evidence>
<evidence type="ECO:0000313" key="13">
    <source>
        <dbReference type="Proteomes" id="UP000247978"/>
    </source>
</evidence>
<comment type="cofactor">
    <cofactor evidence="2 10">
        <name>NAD(+)</name>
        <dbReference type="ChEBI" id="CHEBI:57540"/>
    </cofactor>
</comment>
<dbReference type="PANTHER" id="PTHR43725">
    <property type="entry name" value="UDP-GLUCOSE 4-EPIMERASE"/>
    <property type="match status" value="1"/>
</dbReference>
<evidence type="ECO:0000256" key="10">
    <source>
        <dbReference type="RuleBase" id="RU366046"/>
    </source>
</evidence>
<sequence>MSILVTGGLGFIGSHTTIELLEAGYDVVIIDNLSNSSKEIKNKIETITKKQVKTYYIDLLEKAALKQIFMRHHIESVIHFAGYKAVGESVGQPLKYYINNIVGTLNLCQVMDEFKVYHLVFSSSATVYGAQTKLPLTEESSVKAINPYGKTKLFIEEILKDVSNSNHKWKVLLFRYFNPVGAHPSGKIGEFQNGKQHSLIAAIFQVLTGELKYFKVFGGDYETKDGTCIRDYIHVDDLAKGHIAALKKIDDLDQVETFNLGTGHGYSVLEVIKTFERVLGRKIPYQIKERRPGDIAISYSDPTKANEKLNWKTEKTLVDMCTDVLRWEIKQNRLPELMKVSSINAMK</sequence>
<name>A0A2V3VFA4_9BACI</name>
<dbReference type="UniPathway" id="UPA00214"/>
<dbReference type="GO" id="GO:0003978">
    <property type="term" value="F:UDP-glucose 4-epimerase activity"/>
    <property type="evidence" value="ECO:0007669"/>
    <property type="project" value="UniProtKB-UniRule"/>
</dbReference>
<protein>
    <recommendedName>
        <fullName evidence="6 10">UDP-glucose 4-epimerase</fullName>
        <ecNumber evidence="5 10">5.1.3.2</ecNumber>
    </recommendedName>
</protein>
<dbReference type="GO" id="GO:0006012">
    <property type="term" value="P:galactose metabolic process"/>
    <property type="evidence" value="ECO:0007669"/>
    <property type="project" value="UniProtKB-UniPathway"/>
</dbReference>
<dbReference type="EC" id="5.1.3.2" evidence="5 10"/>
<organism evidence="12 13">
    <name type="scientific">Pseudogracilibacillus auburnensis</name>
    <dbReference type="NCBI Taxonomy" id="1494959"/>
    <lineage>
        <taxon>Bacteria</taxon>
        <taxon>Bacillati</taxon>
        <taxon>Bacillota</taxon>
        <taxon>Bacilli</taxon>
        <taxon>Bacillales</taxon>
        <taxon>Bacillaceae</taxon>
        <taxon>Pseudogracilibacillus</taxon>
    </lineage>
</organism>
<feature type="domain" description="NAD-dependent epimerase/dehydratase" evidence="11">
    <location>
        <begin position="3"/>
        <end position="261"/>
    </location>
</feature>
<dbReference type="AlphaFoldDB" id="A0A2V3VFA4"/>
<dbReference type="Gene3D" id="3.40.50.720">
    <property type="entry name" value="NAD(P)-binding Rossmann-like Domain"/>
    <property type="match status" value="1"/>
</dbReference>
<evidence type="ECO:0000256" key="7">
    <source>
        <dbReference type="ARBA" id="ARBA00023027"/>
    </source>
</evidence>
<accession>A0A2V3VFA4</accession>
<dbReference type="EMBL" id="QJJQ01000026">
    <property type="protein sequence ID" value="PXW80492.1"/>
    <property type="molecule type" value="Genomic_DNA"/>
</dbReference>
<proteinExistence type="inferred from homology"/>
<comment type="caution">
    <text evidence="12">The sequence shown here is derived from an EMBL/GenBank/DDBJ whole genome shotgun (WGS) entry which is preliminary data.</text>
</comment>
<evidence type="ECO:0000256" key="5">
    <source>
        <dbReference type="ARBA" id="ARBA00013189"/>
    </source>
</evidence>
<evidence type="ECO:0000256" key="3">
    <source>
        <dbReference type="ARBA" id="ARBA00004947"/>
    </source>
</evidence>
<evidence type="ECO:0000256" key="6">
    <source>
        <dbReference type="ARBA" id="ARBA00018569"/>
    </source>
</evidence>
<evidence type="ECO:0000256" key="8">
    <source>
        <dbReference type="ARBA" id="ARBA00023144"/>
    </source>
</evidence>
<keyword evidence="8" id="KW-0299">Galactose metabolism</keyword>
<dbReference type="PANTHER" id="PTHR43725:SF47">
    <property type="entry name" value="UDP-GLUCOSE 4-EPIMERASE"/>
    <property type="match status" value="1"/>
</dbReference>
<dbReference type="InterPro" id="IPR036291">
    <property type="entry name" value="NAD(P)-bd_dom_sf"/>
</dbReference>
<dbReference type="NCBIfam" id="TIGR01179">
    <property type="entry name" value="galE"/>
    <property type="match status" value="1"/>
</dbReference>
<dbReference type="SUPFAM" id="SSF51735">
    <property type="entry name" value="NAD(P)-binding Rossmann-fold domains"/>
    <property type="match status" value="1"/>
</dbReference>
<dbReference type="OrthoDB" id="9801785at2"/>
<keyword evidence="9 10" id="KW-0413">Isomerase</keyword>
<evidence type="ECO:0000256" key="4">
    <source>
        <dbReference type="ARBA" id="ARBA00007637"/>
    </source>
</evidence>
<gene>
    <name evidence="12" type="ORF">DFR56_12618</name>
</gene>
<keyword evidence="10" id="KW-0119">Carbohydrate metabolism</keyword>
<dbReference type="Gene3D" id="3.90.25.10">
    <property type="entry name" value="UDP-galactose 4-epimerase, domain 1"/>
    <property type="match status" value="1"/>
</dbReference>
<evidence type="ECO:0000256" key="1">
    <source>
        <dbReference type="ARBA" id="ARBA00000083"/>
    </source>
</evidence>
<dbReference type="Proteomes" id="UP000247978">
    <property type="component" value="Unassembled WGS sequence"/>
</dbReference>
<dbReference type="RefSeq" id="WP_110397564.1">
    <property type="nucleotide sequence ID" value="NZ_JADIJL010000039.1"/>
</dbReference>
<keyword evidence="7 10" id="KW-0520">NAD</keyword>
<comment type="similarity">
    <text evidence="4 10">Belongs to the NAD(P)-dependent epimerase/dehydratase family.</text>
</comment>
<comment type="subunit">
    <text evidence="10">Homodimer.</text>
</comment>